<comment type="subunit">
    <text evidence="4">Forms a heterotetramer with 2 subunits each of GtfA and GtfB. Part of the accessory SecA2/SecY2 protein translocation apparatus.</text>
</comment>
<dbReference type="GO" id="GO:0031647">
    <property type="term" value="P:regulation of protein stability"/>
    <property type="evidence" value="ECO:0007669"/>
    <property type="project" value="UniProtKB-UniRule"/>
</dbReference>
<sequence>MLNLFEDYSTKAVDLEKSLIKAGYENQTVILNEDGFLPEHVTSPIAFFTKMYENITGKVQSTKFFNEVAIPNYWEIKGDGQKADIYEGYMKRGHINYSTRVNDYRAVKSVEWFNDAGKIRQVDLYNKFGKLFGKKTFSDGILSLTTYFDQSMHEKVLVNHITNTVQVYFNQKQYVFSSFVDFVIFYLKTSKLTTDRIFYNSLAAPFFVVSKLEKQQGKSSVGHILFWQEESTEIPGNMLSILSNEKSMTKKVIIQDRNEYQRLKQQVEAKQQDKLSYLGFIYDFEQQPKLTKNIFILTNSDSILHLKEIAEGLPEWKINIAARTTMSTRLMNFEKHQNISLYPLATEEDIDQLVKENAFYLDINQGTEVENIIRNEFNHNKLVLSFHNTTHNRAFMNEGNIVVSEEYPKMLQLLKNYSGAKNYYQQAVEEQKNSAGNATVKEYKDSLK</sequence>
<proteinExistence type="inferred from homology"/>
<evidence type="ECO:0000256" key="4">
    <source>
        <dbReference type="HAMAP-Rule" id="MF_01473"/>
    </source>
</evidence>
<dbReference type="RefSeq" id="WP_166010062.1">
    <property type="nucleotide sequence ID" value="NZ_CP049888.1"/>
</dbReference>
<gene>
    <name evidence="4 5" type="primary">gtfB</name>
    <name evidence="5" type="ORF">G7084_03375</name>
</gene>
<dbReference type="Proteomes" id="UP000500741">
    <property type="component" value="Chromosome"/>
</dbReference>
<keyword evidence="3 4" id="KW-0472">Membrane</keyword>
<dbReference type="EMBL" id="CP049888">
    <property type="protein sequence ID" value="QIL50443.1"/>
    <property type="molecule type" value="Genomic_DNA"/>
</dbReference>
<evidence type="ECO:0000313" key="5">
    <source>
        <dbReference type="EMBL" id="QIL50443.1"/>
    </source>
</evidence>
<accession>A0A6G8AZZ1</accession>
<evidence type="ECO:0000256" key="2">
    <source>
        <dbReference type="ARBA" id="ARBA00022475"/>
    </source>
</evidence>
<dbReference type="UniPathway" id="UPA00378"/>
<evidence type="ECO:0000313" key="6">
    <source>
        <dbReference type="Proteomes" id="UP000500741"/>
    </source>
</evidence>
<dbReference type="GO" id="GO:0005886">
    <property type="term" value="C:plasma membrane"/>
    <property type="evidence" value="ECO:0007669"/>
    <property type="project" value="UniProtKB-SubCell"/>
</dbReference>
<evidence type="ECO:0000256" key="3">
    <source>
        <dbReference type="ARBA" id="ARBA00023136"/>
    </source>
</evidence>
<reference evidence="5 6" key="1">
    <citation type="submission" date="2020-03" db="EMBL/GenBank/DDBJ databases">
        <title>Weissella sp. nov., isolated from Cybister lewisianus.</title>
        <authorList>
            <person name="Hyun D.-W."/>
            <person name="Bae J.-W."/>
        </authorList>
    </citation>
    <scope>NUCLEOTIDE SEQUENCE [LARGE SCALE GENOMIC DNA]</scope>
    <source>
        <strain evidence="5 6">HDW19</strain>
    </source>
</reference>
<keyword evidence="2 4" id="KW-1003">Cell membrane</keyword>
<comment type="similarity">
    <text evidence="4">Belongs to the GtfB family.</text>
</comment>
<comment type="pathway">
    <text evidence="1 4">Protein modification; protein glycosylation.</text>
</comment>
<organism evidence="5 6">
    <name type="scientific">Weissella coleopterorum</name>
    <dbReference type="NCBI Taxonomy" id="2714949"/>
    <lineage>
        <taxon>Bacteria</taxon>
        <taxon>Bacillati</taxon>
        <taxon>Bacillota</taxon>
        <taxon>Bacilli</taxon>
        <taxon>Lactobacillales</taxon>
        <taxon>Lactobacillaceae</taxon>
        <taxon>Weissella</taxon>
    </lineage>
</organism>
<dbReference type="KEGG" id="wco:G7084_03375"/>
<comment type="function">
    <text evidence="4">Required for polymorphic O-glycosylation of the serine-rich repeat protein in this bacteria. A stabilizing protein that is part of the accessory SecA2/SecY2 system specifically required to export serine-rich repeat cell wall proteins usually encoded upstream in the same operon. The GtfA-GtfB complex adds GlcNAc from UDP-GlcNAc to the substrate protein, attaching the first sugar residue. Stabilizes the glycosylation activity of GtfA. Has no N-acetylglucosaminyl transferase activity on its own.</text>
</comment>
<keyword evidence="6" id="KW-1185">Reference proteome</keyword>
<evidence type="ECO:0000256" key="1">
    <source>
        <dbReference type="ARBA" id="ARBA00004922"/>
    </source>
</evidence>
<comment type="subcellular location">
    <subcellularLocation>
        <location evidence="4">Cell membrane</location>
        <topology evidence="4">Peripheral membrane protein</topology>
    </subcellularLocation>
</comment>
<dbReference type="NCBIfam" id="TIGR02919">
    <property type="entry name" value="accessory Sec system glycosylation chaperone GtfB"/>
    <property type="match status" value="1"/>
</dbReference>
<dbReference type="AlphaFoldDB" id="A0A6G8AZZ1"/>
<dbReference type="GO" id="GO:0017122">
    <property type="term" value="C:protein N-acetylglucosaminyltransferase complex"/>
    <property type="evidence" value="ECO:0007669"/>
    <property type="project" value="UniProtKB-UniRule"/>
</dbReference>
<name>A0A6G8AZZ1_9LACO</name>
<protein>
    <recommendedName>
        <fullName evidence="4">UDP-N-acetylglucosamine--peptide N-acetylglucosaminyltransferase stabilizing protein GtfB</fullName>
    </recommendedName>
    <alternativeName>
        <fullName evidence="4">Glycosyltransferase stabilizing protein GtfB</fullName>
    </alternativeName>
</protein>
<dbReference type="InterPro" id="IPR014268">
    <property type="entry name" value="GtfB"/>
</dbReference>
<dbReference type="HAMAP" id="MF_01473">
    <property type="entry name" value="GtfB"/>
    <property type="match status" value="1"/>
</dbReference>